<name>U5DD65_AMBTC</name>
<keyword evidence="5 6" id="KW-0472">Membrane</keyword>
<dbReference type="HOGENOM" id="CLU_012893_1_0_1"/>
<dbReference type="GO" id="GO:0016020">
    <property type="term" value="C:membrane"/>
    <property type="evidence" value="ECO:0000318"/>
    <property type="project" value="GO_Central"/>
</dbReference>
<protein>
    <recommendedName>
        <fullName evidence="6">Protein DETOXIFICATION</fullName>
    </recommendedName>
    <alternativeName>
        <fullName evidence="6">Multidrug and toxic compound extrusion protein</fullName>
    </alternativeName>
</protein>
<dbReference type="eggNOG" id="KOG1347">
    <property type="taxonomic scope" value="Eukaryota"/>
</dbReference>
<feature type="transmembrane region" description="Helical" evidence="6">
    <location>
        <begin position="471"/>
        <end position="492"/>
    </location>
</feature>
<evidence type="ECO:0000256" key="5">
    <source>
        <dbReference type="ARBA" id="ARBA00023136"/>
    </source>
</evidence>
<dbReference type="GO" id="GO:0015297">
    <property type="term" value="F:antiporter activity"/>
    <property type="evidence" value="ECO:0007669"/>
    <property type="project" value="InterPro"/>
</dbReference>
<keyword evidence="3 6" id="KW-0812">Transmembrane</keyword>
<accession>U5DD65</accession>
<dbReference type="Pfam" id="PF01554">
    <property type="entry name" value="MatE"/>
    <property type="match status" value="2"/>
</dbReference>
<dbReference type="GO" id="GO:1990961">
    <property type="term" value="P:xenobiotic detoxification by transmembrane export across the plasma membrane"/>
    <property type="evidence" value="ECO:0007669"/>
    <property type="project" value="InterPro"/>
</dbReference>
<feature type="transmembrane region" description="Helical" evidence="6">
    <location>
        <begin position="102"/>
        <end position="127"/>
    </location>
</feature>
<sequence>MCRVSPTEKEDLLSPCKLIKNENETEILIPFIPQKKGSHEGSIKHKEEDKAFAQLHGWPTPKQALEELRQMGKISGPMVLTGLILYSKTMISMLFLGHLGELALAGGALAIGYANITGYSVLSGLAMGMEPICGQAFGAKRPHLLSLTLQRTILLLLSASLPISLLWLSMHTFLSLTGQDPDITSTAQTYILFSLPDLLSLAVLHPLRVYLRTQSITMPLTYCSLSAILLHIPINYLLINVMGLGVRGVALASCCTNLNILFSLSLYLYTSGLHKEAFGSLSLECFREWGSLLSLAIPSCVSTCLEWWWYEIMIILCGLLSNPSATVASMGILMQTTSLLYIFPSSLSFGVSTRVSNELGANRPQKAKHSTIVAIFCGFLLGFFALGFSLTVKNKWARLFSSDEEIWILTSRVLPIIGLCELGNCPQTIGCGVLRGTARPKVGANVNLGSFYFVGMPVAVGLGFFSGLGFGGLWMGLAAAQASCVGLMMVVIRRTDWGLMAERAMVLTGCHQNQDREKFCYTY</sequence>
<dbReference type="PANTHER" id="PTHR11206">
    <property type="entry name" value="MULTIDRUG RESISTANCE PROTEIN"/>
    <property type="match status" value="1"/>
</dbReference>
<evidence type="ECO:0000256" key="3">
    <source>
        <dbReference type="ARBA" id="ARBA00022692"/>
    </source>
</evidence>
<dbReference type="OMA" id="VKFCLYQ"/>
<dbReference type="AlphaFoldDB" id="U5DD65"/>
<evidence type="ECO:0000256" key="4">
    <source>
        <dbReference type="ARBA" id="ARBA00022989"/>
    </source>
</evidence>
<dbReference type="InterPro" id="IPR045069">
    <property type="entry name" value="MATE_euk"/>
</dbReference>
<evidence type="ECO:0000256" key="6">
    <source>
        <dbReference type="RuleBase" id="RU004914"/>
    </source>
</evidence>
<dbReference type="Proteomes" id="UP000017836">
    <property type="component" value="Unassembled WGS sequence"/>
</dbReference>
<comment type="caution">
    <text evidence="6">Lacks conserved residue(s) required for the propagation of feature annotation.</text>
</comment>
<feature type="transmembrane region" description="Helical" evidence="6">
    <location>
        <begin position="190"/>
        <end position="207"/>
    </location>
</feature>
<feature type="transmembrane region" description="Helical" evidence="6">
    <location>
        <begin position="148"/>
        <end position="170"/>
    </location>
</feature>
<dbReference type="NCBIfam" id="TIGR00797">
    <property type="entry name" value="matE"/>
    <property type="match status" value="1"/>
</dbReference>
<proteinExistence type="inferred from homology"/>
<feature type="transmembrane region" description="Helical" evidence="6">
    <location>
        <begin position="446"/>
        <end position="465"/>
    </location>
</feature>
<evidence type="ECO:0000313" key="7">
    <source>
        <dbReference type="EMBL" id="ERN19367.1"/>
    </source>
</evidence>
<feature type="transmembrane region" description="Helical" evidence="6">
    <location>
        <begin position="372"/>
        <end position="392"/>
    </location>
</feature>
<evidence type="ECO:0000313" key="8">
    <source>
        <dbReference type="Proteomes" id="UP000017836"/>
    </source>
</evidence>
<keyword evidence="4 6" id="KW-1133">Transmembrane helix</keyword>
<feature type="transmembrane region" description="Helical" evidence="6">
    <location>
        <begin position="219"/>
        <end position="239"/>
    </location>
</feature>
<dbReference type="GO" id="GO:0022857">
    <property type="term" value="F:transmembrane transporter activity"/>
    <property type="evidence" value="ECO:0000318"/>
    <property type="project" value="GO_Central"/>
</dbReference>
<keyword evidence="8" id="KW-1185">Reference proteome</keyword>
<feature type="transmembrane region" description="Helical" evidence="6">
    <location>
        <begin position="245"/>
        <end position="269"/>
    </location>
</feature>
<dbReference type="GO" id="GO:0042910">
    <property type="term" value="F:xenobiotic transmembrane transporter activity"/>
    <property type="evidence" value="ECO:0007669"/>
    <property type="project" value="InterPro"/>
</dbReference>
<dbReference type="EMBL" id="KI392069">
    <property type="protein sequence ID" value="ERN19367.1"/>
    <property type="molecule type" value="Genomic_DNA"/>
</dbReference>
<feature type="transmembrane region" description="Helical" evidence="6">
    <location>
        <begin position="78"/>
        <end position="96"/>
    </location>
</feature>
<dbReference type="InterPro" id="IPR002528">
    <property type="entry name" value="MATE_fam"/>
</dbReference>
<reference evidence="8" key="1">
    <citation type="journal article" date="2013" name="Science">
        <title>The Amborella genome and the evolution of flowering plants.</title>
        <authorList>
            <consortium name="Amborella Genome Project"/>
        </authorList>
    </citation>
    <scope>NUCLEOTIDE SEQUENCE [LARGE SCALE GENOMIC DNA]</scope>
</reference>
<organism evidence="7 8">
    <name type="scientific">Amborella trichopoda</name>
    <dbReference type="NCBI Taxonomy" id="13333"/>
    <lineage>
        <taxon>Eukaryota</taxon>
        <taxon>Viridiplantae</taxon>
        <taxon>Streptophyta</taxon>
        <taxon>Embryophyta</taxon>
        <taxon>Tracheophyta</taxon>
        <taxon>Spermatophyta</taxon>
        <taxon>Magnoliopsida</taxon>
        <taxon>Amborellales</taxon>
        <taxon>Amborellaceae</taxon>
        <taxon>Amborella</taxon>
    </lineage>
</organism>
<comment type="subcellular location">
    <subcellularLocation>
        <location evidence="1">Membrane</location>
        <topology evidence="1">Multi-pass membrane protein</topology>
    </subcellularLocation>
</comment>
<evidence type="ECO:0000256" key="1">
    <source>
        <dbReference type="ARBA" id="ARBA00004141"/>
    </source>
</evidence>
<dbReference type="Gramene" id="ERN19367">
    <property type="protein sequence ID" value="ERN19367"/>
    <property type="gene ID" value="AMTR_s00069p00129640"/>
</dbReference>
<evidence type="ECO:0000256" key="2">
    <source>
        <dbReference type="ARBA" id="ARBA00010199"/>
    </source>
</evidence>
<gene>
    <name evidence="7" type="ORF">AMTR_s00069p00129640</name>
</gene>
<comment type="similarity">
    <text evidence="2 6">Belongs to the multi antimicrobial extrusion (MATE) (TC 2.A.66.1) family.</text>
</comment>
<dbReference type="STRING" id="13333.U5DD65"/>
<dbReference type="CDD" id="cd13132">
    <property type="entry name" value="MATE_eukaryotic"/>
    <property type="match status" value="1"/>
</dbReference>